<dbReference type="PANTHER" id="PTHR31321:SF31">
    <property type="entry name" value="PECTINESTERASE QRT1"/>
    <property type="match status" value="1"/>
</dbReference>
<evidence type="ECO:0000313" key="15">
    <source>
        <dbReference type="Proteomes" id="UP001632038"/>
    </source>
</evidence>
<feature type="active site" evidence="11">
    <location>
        <position position="223"/>
    </location>
</feature>
<keyword evidence="8 12" id="KW-0378">Hydrolase</keyword>
<feature type="domain" description="Pectinesterase catalytic" evidence="13">
    <location>
        <begin position="61"/>
        <end position="354"/>
    </location>
</feature>
<dbReference type="PANTHER" id="PTHR31321">
    <property type="entry name" value="ACYL-COA THIOESTER HYDROLASE YBHC-RELATED"/>
    <property type="match status" value="1"/>
</dbReference>
<evidence type="ECO:0000256" key="2">
    <source>
        <dbReference type="ARBA" id="ARBA00005184"/>
    </source>
</evidence>
<comment type="pathway">
    <text evidence="2 12">Glycan metabolism; pectin degradation; 2-dehydro-3-deoxy-D-gluconate from pectin: step 1/5.</text>
</comment>
<comment type="similarity">
    <text evidence="3">Belongs to the pectinesterase family.</text>
</comment>
<dbReference type="InterPro" id="IPR011050">
    <property type="entry name" value="Pectin_lyase_fold/virulence"/>
</dbReference>
<evidence type="ECO:0000256" key="12">
    <source>
        <dbReference type="RuleBase" id="RU000589"/>
    </source>
</evidence>
<accession>A0ABD3DP66</accession>
<dbReference type="PROSITE" id="PS00503">
    <property type="entry name" value="PECTINESTERASE_2"/>
    <property type="match status" value="1"/>
</dbReference>
<keyword evidence="9 12" id="KW-0063">Aspartyl esterase</keyword>
<evidence type="ECO:0000256" key="7">
    <source>
        <dbReference type="ARBA" id="ARBA00022729"/>
    </source>
</evidence>
<sequence length="362" mass="40725">MNLSGFWRWVLFFLVLFGEEAKVGFAQSKSNWRDYITWNDLKMKGHRRLPLRDVGDHNRVIVVDKIGRGDALTVQGAIDMVPENNVQRVKIHILPGVYREKVHIRANKPYISLIGDEYNASAIVITWHDKASDQVGPNGGWLGTWNSASVAVESDYFCATGITFENTVVAKTGGVDGYQAVAFRISGEKAMFYKVRFLGSQDTLLDESGSHYFFQCYIQGSIDFIFGNARSLYQECGIQVVGDGYAIAAQHRNSAADETGFSFVNCTVSGAGAVYLGRAWGNYSRIIYAYSNIDIDVRPGGWEDWRIPSRRNTASFGEYECRGRGADRSRRAQWSKALDYWEARPFLDMAFISGEQWLKLSS</sequence>
<dbReference type="GO" id="GO:0030599">
    <property type="term" value="F:pectinesterase activity"/>
    <property type="evidence" value="ECO:0007669"/>
    <property type="project" value="UniProtKB-UniRule"/>
</dbReference>
<gene>
    <name evidence="14" type="ORF">CASFOL_013897</name>
</gene>
<name>A0ABD3DP66_9LAMI</name>
<keyword evidence="6" id="KW-0964">Secreted</keyword>
<evidence type="ECO:0000256" key="4">
    <source>
        <dbReference type="ARBA" id="ARBA00013229"/>
    </source>
</evidence>
<evidence type="ECO:0000256" key="6">
    <source>
        <dbReference type="ARBA" id="ARBA00022525"/>
    </source>
</evidence>
<comment type="caution">
    <text evidence="14">The sequence shown here is derived from an EMBL/GenBank/DDBJ whole genome shotgun (WGS) entry which is preliminary data.</text>
</comment>
<keyword evidence="15" id="KW-1185">Reference proteome</keyword>
<organism evidence="14 15">
    <name type="scientific">Castilleja foliolosa</name>
    <dbReference type="NCBI Taxonomy" id="1961234"/>
    <lineage>
        <taxon>Eukaryota</taxon>
        <taxon>Viridiplantae</taxon>
        <taxon>Streptophyta</taxon>
        <taxon>Embryophyta</taxon>
        <taxon>Tracheophyta</taxon>
        <taxon>Spermatophyta</taxon>
        <taxon>Magnoliopsida</taxon>
        <taxon>eudicotyledons</taxon>
        <taxon>Gunneridae</taxon>
        <taxon>Pentapetalae</taxon>
        <taxon>asterids</taxon>
        <taxon>lamiids</taxon>
        <taxon>Lamiales</taxon>
        <taxon>Orobanchaceae</taxon>
        <taxon>Pedicularideae</taxon>
        <taxon>Castillejinae</taxon>
        <taxon>Castilleja</taxon>
    </lineage>
</organism>
<feature type="chain" id="PRO_5044530005" description="Pectinesterase" evidence="12">
    <location>
        <begin position="27"/>
        <end position="362"/>
    </location>
</feature>
<evidence type="ECO:0000256" key="5">
    <source>
        <dbReference type="ARBA" id="ARBA00022512"/>
    </source>
</evidence>
<evidence type="ECO:0000256" key="11">
    <source>
        <dbReference type="PROSITE-ProRule" id="PRU10040"/>
    </source>
</evidence>
<dbReference type="EMBL" id="JAVIJP010000016">
    <property type="protein sequence ID" value="KAL3643082.1"/>
    <property type="molecule type" value="Genomic_DNA"/>
</dbReference>
<dbReference type="EC" id="3.1.1.11" evidence="4 12"/>
<keyword evidence="7 12" id="KW-0732">Signal</keyword>
<keyword evidence="5" id="KW-0134">Cell wall</keyword>
<dbReference type="SUPFAM" id="SSF51126">
    <property type="entry name" value="Pectin lyase-like"/>
    <property type="match status" value="1"/>
</dbReference>
<protein>
    <recommendedName>
        <fullName evidence="4 12">Pectinesterase</fullName>
        <ecNumber evidence="4 12">3.1.1.11</ecNumber>
    </recommendedName>
</protein>
<evidence type="ECO:0000259" key="13">
    <source>
        <dbReference type="Pfam" id="PF01095"/>
    </source>
</evidence>
<comment type="subcellular location">
    <subcellularLocation>
        <location evidence="1">Secreted</location>
        <location evidence="1">Cell wall</location>
    </subcellularLocation>
</comment>
<dbReference type="Pfam" id="PF01095">
    <property type="entry name" value="Pectinesterase"/>
    <property type="match status" value="1"/>
</dbReference>
<dbReference type="FunFam" id="2.160.20.10:FF:000008">
    <property type="entry name" value="Pectinesterase"/>
    <property type="match status" value="1"/>
</dbReference>
<evidence type="ECO:0000256" key="1">
    <source>
        <dbReference type="ARBA" id="ARBA00004191"/>
    </source>
</evidence>
<evidence type="ECO:0000256" key="10">
    <source>
        <dbReference type="ARBA" id="ARBA00047928"/>
    </source>
</evidence>
<proteinExistence type="inferred from homology"/>
<feature type="signal peptide" evidence="12">
    <location>
        <begin position="1"/>
        <end position="26"/>
    </location>
</feature>
<dbReference type="InterPro" id="IPR012334">
    <property type="entry name" value="Pectin_lyas_fold"/>
</dbReference>
<dbReference type="GO" id="GO:0045490">
    <property type="term" value="P:pectin catabolic process"/>
    <property type="evidence" value="ECO:0007669"/>
    <property type="project" value="UniProtKB-UniRule"/>
</dbReference>
<dbReference type="InterPro" id="IPR000070">
    <property type="entry name" value="Pectinesterase_cat"/>
</dbReference>
<dbReference type="GO" id="GO:0042545">
    <property type="term" value="P:cell wall modification"/>
    <property type="evidence" value="ECO:0007669"/>
    <property type="project" value="UniProtKB-UniRule"/>
</dbReference>
<dbReference type="InterPro" id="IPR033131">
    <property type="entry name" value="Pectinesterase_Asp_AS"/>
</dbReference>
<comment type="catalytic activity">
    <reaction evidence="10 12">
        <text>[(1-&gt;4)-alpha-D-galacturonosyl methyl ester](n) + n H2O = [(1-&gt;4)-alpha-D-galacturonosyl](n) + n methanol + n H(+)</text>
        <dbReference type="Rhea" id="RHEA:22380"/>
        <dbReference type="Rhea" id="RHEA-COMP:14570"/>
        <dbReference type="Rhea" id="RHEA-COMP:14573"/>
        <dbReference type="ChEBI" id="CHEBI:15377"/>
        <dbReference type="ChEBI" id="CHEBI:15378"/>
        <dbReference type="ChEBI" id="CHEBI:17790"/>
        <dbReference type="ChEBI" id="CHEBI:140522"/>
        <dbReference type="ChEBI" id="CHEBI:140523"/>
        <dbReference type="EC" id="3.1.1.11"/>
    </reaction>
</comment>
<dbReference type="AlphaFoldDB" id="A0ABD3DP66"/>
<evidence type="ECO:0000256" key="9">
    <source>
        <dbReference type="ARBA" id="ARBA00023085"/>
    </source>
</evidence>
<evidence type="ECO:0000256" key="8">
    <source>
        <dbReference type="ARBA" id="ARBA00022801"/>
    </source>
</evidence>
<evidence type="ECO:0000313" key="14">
    <source>
        <dbReference type="EMBL" id="KAL3643082.1"/>
    </source>
</evidence>
<dbReference type="Proteomes" id="UP001632038">
    <property type="component" value="Unassembled WGS sequence"/>
</dbReference>
<evidence type="ECO:0000256" key="3">
    <source>
        <dbReference type="ARBA" id="ARBA00008891"/>
    </source>
</evidence>
<dbReference type="Gene3D" id="2.160.20.10">
    <property type="entry name" value="Single-stranded right-handed beta-helix, Pectin lyase-like"/>
    <property type="match status" value="1"/>
</dbReference>
<reference evidence="15" key="1">
    <citation type="journal article" date="2024" name="IScience">
        <title>Strigolactones Initiate the Formation of Haustorium-like Structures in Castilleja.</title>
        <authorList>
            <person name="Buerger M."/>
            <person name="Peterson D."/>
            <person name="Chory J."/>
        </authorList>
    </citation>
    <scope>NUCLEOTIDE SEQUENCE [LARGE SCALE GENOMIC DNA]</scope>
</reference>